<organism evidence="1 2">
    <name type="scientific">Cellulosimicrobium cellulans</name>
    <name type="common">Arthrobacter luteus</name>
    <dbReference type="NCBI Taxonomy" id="1710"/>
    <lineage>
        <taxon>Bacteria</taxon>
        <taxon>Bacillati</taxon>
        <taxon>Actinomycetota</taxon>
        <taxon>Actinomycetes</taxon>
        <taxon>Micrococcales</taxon>
        <taxon>Promicromonosporaceae</taxon>
        <taxon>Cellulosimicrobium</taxon>
    </lineage>
</organism>
<dbReference type="EMBL" id="BJNZ01000017">
    <property type="protein sequence ID" value="GED10637.1"/>
    <property type="molecule type" value="Genomic_DNA"/>
</dbReference>
<protein>
    <recommendedName>
        <fullName evidence="3">Lipoprotein</fullName>
    </recommendedName>
</protein>
<gene>
    <name evidence="1" type="ORF">CCE02nite_26360</name>
</gene>
<reference evidence="1 2" key="1">
    <citation type="submission" date="2019-06" db="EMBL/GenBank/DDBJ databases">
        <title>Whole genome shotgun sequence of Cellulosimicrobium cellulans NBRC 15516.</title>
        <authorList>
            <person name="Hosoyama A."/>
            <person name="Uohara A."/>
            <person name="Ohji S."/>
            <person name="Ichikawa N."/>
        </authorList>
    </citation>
    <scope>NUCLEOTIDE SEQUENCE [LARGE SCALE GENOMIC DNA]</scope>
    <source>
        <strain evidence="1 2">NBRC 15516</strain>
    </source>
</reference>
<evidence type="ECO:0000313" key="2">
    <source>
        <dbReference type="Proteomes" id="UP000316659"/>
    </source>
</evidence>
<accession>A0A4Y4E105</accession>
<dbReference type="Proteomes" id="UP000316659">
    <property type="component" value="Unassembled WGS sequence"/>
</dbReference>
<proteinExistence type="predicted"/>
<dbReference type="AlphaFoldDB" id="A0A4Y4E105"/>
<evidence type="ECO:0008006" key="3">
    <source>
        <dbReference type="Google" id="ProtNLM"/>
    </source>
</evidence>
<name>A0A4Y4E105_CELCE</name>
<sequence length="188" mass="19523">MTGEMRQPLTGSFVLSVLTGCGLLVLAGCGAPVVPDDARDVGVAAGPQEERMHVSGGSMSLVMPPGWVQTDAELPGDVVFAAHEVGDETQQLIVSSFDSADTAAGLVDLAAVRTVDQGAVCVRLGDDTTFGDPRLVLDCAFAEQGVRKVLVPLVDGDRSAMVLAQLDVDSLEESADVLAPFLDGIVWE</sequence>
<dbReference type="PROSITE" id="PS51257">
    <property type="entry name" value="PROKAR_LIPOPROTEIN"/>
    <property type="match status" value="1"/>
</dbReference>
<comment type="caution">
    <text evidence="1">The sequence shown here is derived from an EMBL/GenBank/DDBJ whole genome shotgun (WGS) entry which is preliminary data.</text>
</comment>
<evidence type="ECO:0000313" key="1">
    <source>
        <dbReference type="EMBL" id="GED10637.1"/>
    </source>
</evidence>